<dbReference type="GO" id="GO:0005886">
    <property type="term" value="C:plasma membrane"/>
    <property type="evidence" value="ECO:0007669"/>
    <property type="project" value="TreeGrafter"/>
</dbReference>
<evidence type="ECO:0000256" key="5">
    <source>
        <dbReference type="ARBA" id="ARBA00023043"/>
    </source>
</evidence>
<keyword evidence="4 7" id="KW-1133">Transmembrane helix</keyword>
<reference evidence="9" key="1">
    <citation type="submission" date="2023-05" db="EMBL/GenBank/DDBJ databases">
        <title>Nepenthes gracilis genome sequencing.</title>
        <authorList>
            <person name="Fukushima K."/>
        </authorList>
    </citation>
    <scope>NUCLEOTIDE SEQUENCE</scope>
    <source>
        <strain evidence="9">SING2019-196</strain>
    </source>
</reference>
<evidence type="ECO:0000259" key="8">
    <source>
        <dbReference type="Pfam" id="PF13962"/>
    </source>
</evidence>
<comment type="caution">
    <text evidence="9">The sequence shown here is derived from an EMBL/GenBank/DDBJ whole genome shotgun (WGS) entry which is preliminary data.</text>
</comment>
<dbReference type="AlphaFoldDB" id="A0AAD3SAQ2"/>
<accession>A0AAD3SAQ2</accession>
<feature type="transmembrane region" description="Helical" evidence="7">
    <location>
        <begin position="103"/>
        <end position="125"/>
    </location>
</feature>
<dbReference type="PANTHER" id="PTHR24186:SF37">
    <property type="entry name" value="PGG DOMAIN-CONTAINING PROTEIN"/>
    <property type="match status" value="1"/>
</dbReference>
<evidence type="ECO:0000256" key="7">
    <source>
        <dbReference type="SAM" id="Phobius"/>
    </source>
</evidence>
<feature type="domain" description="PGG" evidence="8">
    <location>
        <begin position="49"/>
        <end position="156"/>
    </location>
</feature>
<evidence type="ECO:0000313" key="10">
    <source>
        <dbReference type="Proteomes" id="UP001279734"/>
    </source>
</evidence>
<keyword evidence="3" id="KW-0677">Repeat</keyword>
<dbReference type="Proteomes" id="UP001279734">
    <property type="component" value="Unassembled WGS sequence"/>
</dbReference>
<feature type="transmembrane region" description="Helical" evidence="7">
    <location>
        <begin position="137"/>
        <end position="157"/>
    </location>
</feature>
<keyword evidence="2 7" id="KW-0812">Transmembrane</keyword>
<dbReference type="EMBL" id="BSYO01000007">
    <property type="protein sequence ID" value="GMH07251.1"/>
    <property type="molecule type" value="Genomic_DNA"/>
</dbReference>
<evidence type="ECO:0000313" key="9">
    <source>
        <dbReference type="EMBL" id="GMH07251.1"/>
    </source>
</evidence>
<dbReference type="InterPro" id="IPR026961">
    <property type="entry name" value="PGG_dom"/>
</dbReference>
<protein>
    <recommendedName>
        <fullName evidence="8">PGG domain-containing protein</fullName>
    </recommendedName>
</protein>
<evidence type="ECO:0000256" key="4">
    <source>
        <dbReference type="ARBA" id="ARBA00022989"/>
    </source>
</evidence>
<keyword evidence="6 7" id="KW-0472">Membrane</keyword>
<dbReference type="Pfam" id="PF13962">
    <property type="entry name" value="PGG"/>
    <property type="match status" value="1"/>
</dbReference>
<organism evidence="9 10">
    <name type="scientific">Nepenthes gracilis</name>
    <name type="common">Slender pitcher plant</name>
    <dbReference type="NCBI Taxonomy" id="150966"/>
    <lineage>
        <taxon>Eukaryota</taxon>
        <taxon>Viridiplantae</taxon>
        <taxon>Streptophyta</taxon>
        <taxon>Embryophyta</taxon>
        <taxon>Tracheophyta</taxon>
        <taxon>Spermatophyta</taxon>
        <taxon>Magnoliopsida</taxon>
        <taxon>eudicotyledons</taxon>
        <taxon>Gunneridae</taxon>
        <taxon>Pentapetalae</taxon>
        <taxon>Caryophyllales</taxon>
        <taxon>Nepenthaceae</taxon>
        <taxon>Nepenthes</taxon>
    </lineage>
</organism>
<sequence length="174" mass="19080">MMSTVAGGSTLQEAPDRFLSKLEDGFLRKLNEFLREQKEWHEQKERNGRLESYRNAIMIAASLIASPAFHAGANTAGGFWQDDSNSNHSAGGSILADSFPREYGIMTASNATAFFTSADVYLLLLSGLPLNNKFCTGILMVAMWIAIVAAGFSFLIYTEATGFDTDTFNKYLHG</sequence>
<keyword evidence="10" id="KW-1185">Reference proteome</keyword>
<comment type="subcellular location">
    <subcellularLocation>
        <location evidence="1">Membrane</location>
        <topology evidence="1">Multi-pass membrane protein</topology>
    </subcellularLocation>
</comment>
<proteinExistence type="predicted"/>
<name>A0AAD3SAQ2_NEPGR</name>
<dbReference type="PANTHER" id="PTHR24186">
    <property type="entry name" value="PROTEIN PHOSPHATASE 1 REGULATORY SUBUNIT"/>
    <property type="match status" value="1"/>
</dbReference>
<evidence type="ECO:0000256" key="6">
    <source>
        <dbReference type="ARBA" id="ARBA00023136"/>
    </source>
</evidence>
<keyword evidence="5" id="KW-0040">ANK repeat</keyword>
<evidence type="ECO:0000256" key="1">
    <source>
        <dbReference type="ARBA" id="ARBA00004141"/>
    </source>
</evidence>
<evidence type="ECO:0000256" key="2">
    <source>
        <dbReference type="ARBA" id="ARBA00022692"/>
    </source>
</evidence>
<evidence type="ECO:0000256" key="3">
    <source>
        <dbReference type="ARBA" id="ARBA00022737"/>
    </source>
</evidence>
<feature type="transmembrane region" description="Helical" evidence="7">
    <location>
        <begin position="53"/>
        <end position="73"/>
    </location>
</feature>
<gene>
    <name evidence="9" type="ORF">Nepgr_009091</name>
</gene>